<evidence type="ECO:0000259" key="4">
    <source>
        <dbReference type="Pfam" id="PF17853"/>
    </source>
</evidence>
<dbReference type="EMBL" id="CP106982">
    <property type="protein sequence ID" value="UYF94282.1"/>
    <property type="molecule type" value="Genomic_DNA"/>
</dbReference>
<dbReference type="PANTHER" id="PTHR33744:SF1">
    <property type="entry name" value="DNA-BINDING TRANSCRIPTIONAL ACTIVATOR ADER"/>
    <property type="match status" value="1"/>
</dbReference>
<dbReference type="Pfam" id="PF13556">
    <property type="entry name" value="HTH_30"/>
    <property type="match status" value="1"/>
</dbReference>
<feature type="domain" description="PucR C-terminal helix-turn-helix" evidence="2">
    <location>
        <begin position="318"/>
        <end position="372"/>
    </location>
</feature>
<feature type="domain" description="RsbT co-antagonist protein RsbRD N-terminal" evidence="3">
    <location>
        <begin position="19"/>
        <end position="156"/>
    </location>
</feature>
<evidence type="ECO:0000313" key="6">
    <source>
        <dbReference type="EMBL" id="UYF94282.1"/>
    </source>
</evidence>
<name>A0A059MK42_9NOCA</name>
<dbReference type="Gene3D" id="1.10.10.2840">
    <property type="entry name" value="PucR C-terminal helix-turn-helix domain"/>
    <property type="match status" value="1"/>
</dbReference>
<evidence type="ECO:0000313" key="8">
    <source>
        <dbReference type="Proteomes" id="UP001163947"/>
    </source>
</evidence>
<reference evidence="5" key="2">
    <citation type="submission" date="2019-10" db="EMBL/GenBank/DDBJ databases">
        <title>Draft genome sequence of Rhodococcus aetherivorans JCM 14343.</title>
        <authorList>
            <person name="Inoue D."/>
            <person name="Nakazawa M."/>
            <person name="Yamamoto N."/>
            <person name="Sei K."/>
            <person name="Ike M."/>
        </authorList>
    </citation>
    <scope>NUCLEOTIDE SEQUENCE</scope>
    <source>
        <strain evidence="5">JCM 14343</strain>
    </source>
</reference>
<dbReference type="InterPro" id="IPR042070">
    <property type="entry name" value="PucR_C-HTH_sf"/>
</dbReference>
<keyword evidence="7" id="KW-1185">Reference proteome</keyword>
<reference evidence="6" key="3">
    <citation type="submission" date="2022-09" db="EMBL/GenBank/DDBJ databases">
        <title>The genome sequence of Rhodococcus aetherivorans N1.</title>
        <authorList>
            <person name="Jiang W."/>
        </authorList>
    </citation>
    <scope>NUCLEOTIDE SEQUENCE</scope>
    <source>
        <strain evidence="6">N1</strain>
    </source>
</reference>
<dbReference type="AlphaFoldDB" id="A0A059MK42"/>
<evidence type="ECO:0000259" key="2">
    <source>
        <dbReference type="Pfam" id="PF13556"/>
    </source>
</evidence>
<dbReference type="GeneID" id="83618835"/>
<accession>A0A0F6VFK2</accession>
<dbReference type="Pfam" id="PF17853">
    <property type="entry name" value="GGDEF_2"/>
    <property type="match status" value="1"/>
</dbReference>
<dbReference type="InterPro" id="IPR051448">
    <property type="entry name" value="CdaR-like_regulators"/>
</dbReference>
<dbReference type="Pfam" id="PF14361">
    <property type="entry name" value="RsbRD_N"/>
    <property type="match status" value="1"/>
</dbReference>
<reference evidence="5 7" key="1">
    <citation type="journal article" date="2018" name="Biodegradation">
        <title>1,4-Dioxane degradation characteristics of Rhodococcus aetherivorans JCM 14343.</title>
        <authorList>
            <person name="Inoue D."/>
            <person name="Tsunoda T."/>
            <person name="Yamamoto N."/>
            <person name="Ike M."/>
            <person name="Sei K."/>
        </authorList>
    </citation>
    <scope>NUCLEOTIDE SEQUENCE [LARGE SCALE GENOMIC DNA]</scope>
    <source>
        <strain evidence="5 7">JCM 14343</strain>
    </source>
</reference>
<evidence type="ECO:0000313" key="5">
    <source>
        <dbReference type="EMBL" id="GES39509.1"/>
    </source>
</evidence>
<sequence length="377" mass="40897">MESDSSIAGLCDAVIADLDALSAEAVDRIRERLPTYLVVPPDEHRESTRQQFLVTLRLLADRPADTHPAGPEFERARQLGRQRALQGLTLANVIESFHIGSRELWRALVEHAPEPTTELLHAGGLLWDLVHAGTTAVAMGHDDATRTAQAVRANRRALLFELLEQGHPTEEARTLAAALGLDPDGMFRAACTPSEAWSDVQLQGLQHALDDGPAPALCSRRGTTVVTVFQTVASSVVVDAIRHVRPDMSVGLGLARRGLEGATTSIGDARRALALVRGRAQTADFDECWLPAILFEHREELAPMLAKGAEIAARHPHLAEAVSAFAQSGFSASAAARRLHLHPNSLAYRLERWQQLTGWDLRTVDGLVRSMVAPALS</sequence>
<dbReference type="PANTHER" id="PTHR33744">
    <property type="entry name" value="CARBOHYDRATE DIACID REGULATOR"/>
    <property type="match status" value="1"/>
</dbReference>
<comment type="similarity">
    <text evidence="1">Belongs to the CdaR family.</text>
</comment>
<dbReference type="RefSeq" id="WP_029546930.1">
    <property type="nucleotide sequence ID" value="NZ_BAAAYP010000049.1"/>
</dbReference>
<dbReference type="InterPro" id="IPR025736">
    <property type="entry name" value="PucR_C-HTH_dom"/>
</dbReference>
<dbReference type="KEGG" id="rav:AAT18_00810"/>
<feature type="domain" description="CdaR GGDEF-like" evidence="4">
    <location>
        <begin position="166"/>
        <end position="274"/>
    </location>
</feature>
<accession>A0A059MK42</accession>
<proteinExistence type="inferred from homology"/>
<evidence type="ECO:0000259" key="3">
    <source>
        <dbReference type="Pfam" id="PF14361"/>
    </source>
</evidence>
<dbReference type="Proteomes" id="UP001163947">
    <property type="component" value="Chromosome"/>
</dbReference>
<organism evidence="6 8">
    <name type="scientific">Rhodococcus aetherivorans</name>
    <dbReference type="NCBI Taxonomy" id="191292"/>
    <lineage>
        <taxon>Bacteria</taxon>
        <taxon>Bacillati</taxon>
        <taxon>Actinomycetota</taxon>
        <taxon>Actinomycetes</taxon>
        <taxon>Mycobacteriales</taxon>
        <taxon>Nocardiaceae</taxon>
        <taxon>Rhodococcus</taxon>
    </lineage>
</organism>
<dbReference type="EMBL" id="BLAH01000119">
    <property type="protein sequence ID" value="GES39509.1"/>
    <property type="molecule type" value="Genomic_DNA"/>
</dbReference>
<evidence type="ECO:0000256" key="1">
    <source>
        <dbReference type="ARBA" id="ARBA00006754"/>
    </source>
</evidence>
<evidence type="ECO:0000313" key="7">
    <source>
        <dbReference type="Proteomes" id="UP000325466"/>
    </source>
</evidence>
<protein>
    <submittedName>
        <fullName evidence="6">Helix-turn-helix domain-containing protein</fullName>
    </submittedName>
    <submittedName>
        <fullName evidence="5">Regulatory protein</fullName>
    </submittedName>
</protein>
<dbReference type="Proteomes" id="UP000325466">
    <property type="component" value="Unassembled WGS sequence"/>
</dbReference>
<gene>
    <name evidence="6" type="ORF">OCS65_00415</name>
    <name evidence="5" type="ORF">RAJCM14343_4782</name>
</gene>
<dbReference type="InterPro" id="IPR041522">
    <property type="entry name" value="CdaR_GGDEF"/>
</dbReference>
<dbReference type="InterPro" id="IPR025751">
    <property type="entry name" value="RsbRD_N_dom"/>
</dbReference>